<dbReference type="Proteomes" id="UP001140949">
    <property type="component" value="Unassembled WGS sequence"/>
</dbReference>
<accession>A0AAX6EV83</accession>
<dbReference type="AlphaFoldDB" id="A0AAX6EV83"/>
<sequence>MAAKKIWPDTSIWSNTRCRRAASPDGAVLVTSINRILEFFQKYFLYYSIF</sequence>
<evidence type="ECO:0000313" key="2">
    <source>
        <dbReference type="Proteomes" id="UP001140949"/>
    </source>
</evidence>
<reference evidence="1" key="1">
    <citation type="journal article" date="2023" name="GigaByte">
        <title>Genome assembly of the bearded iris, Iris pallida Lam.</title>
        <authorList>
            <person name="Bruccoleri R.E."/>
            <person name="Oakeley E.J."/>
            <person name="Faust A.M.E."/>
            <person name="Altorfer M."/>
            <person name="Dessus-Babus S."/>
            <person name="Burckhardt D."/>
            <person name="Oertli M."/>
            <person name="Naumann U."/>
            <person name="Petersen F."/>
            <person name="Wong J."/>
        </authorList>
    </citation>
    <scope>NUCLEOTIDE SEQUENCE</scope>
    <source>
        <strain evidence="1">GSM-AAB239-AS_SAM_17_03QT</strain>
    </source>
</reference>
<comment type="caution">
    <text evidence="1">The sequence shown here is derived from an EMBL/GenBank/DDBJ whole genome shotgun (WGS) entry which is preliminary data.</text>
</comment>
<proteinExistence type="predicted"/>
<reference evidence="1" key="2">
    <citation type="submission" date="2023-04" db="EMBL/GenBank/DDBJ databases">
        <authorList>
            <person name="Bruccoleri R.E."/>
            <person name="Oakeley E.J."/>
            <person name="Faust A.-M."/>
            <person name="Dessus-Babus S."/>
            <person name="Altorfer M."/>
            <person name="Burckhardt D."/>
            <person name="Oertli M."/>
            <person name="Naumann U."/>
            <person name="Petersen F."/>
            <person name="Wong J."/>
        </authorList>
    </citation>
    <scope>NUCLEOTIDE SEQUENCE</scope>
    <source>
        <strain evidence="1">GSM-AAB239-AS_SAM_17_03QT</strain>
        <tissue evidence="1">Leaf</tissue>
    </source>
</reference>
<organism evidence="1 2">
    <name type="scientific">Iris pallida</name>
    <name type="common">Sweet iris</name>
    <dbReference type="NCBI Taxonomy" id="29817"/>
    <lineage>
        <taxon>Eukaryota</taxon>
        <taxon>Viridiplantae</taxon>
        <taxon>Streptophyta</taxon>
        <taxon>Embryophyta</taxon>
        <taxon>Tracheophyta</taxon>
        <taxon>Spermatophyta</taxon>
        <taxon>Magnoliopsida</taxon>
        <taxon>Liliopsida</taxon>
        <taxon>Asparagales</taxon>
        <taxon>Iridaceae</taxon>
        <taxon>Iridoideae</taxon>
        <taxon>Irideae</taxon>
        <taxon>Iris</taxon>
    </lineage>
</organism>
<name>A0AAX6EV83_IRIPA</name>
<keyword evidence="2" id="KW-1185">Reference proteome</keyword>
<gene>
    <name evidence="1" type="ORF">M6B38_168440</name>
</gene>
<evidence type="ECO:0000313" key="1">
    <source>
        <dbReference type="EMBL" id="KAJ6808097.1"/>
    </source>
</evidence>
<protein>
    <submittedName>
        <fullName evidence="1">Uncharacterized protein</fullName>
    </submittedName>
</protein>
<dbReference type="EMBL" id="JANAVB010033617">
    <property type="protein sequence ID" value="KAJ6808097.1"/>
    <property type="molecule type" value="Genomic_DNA"/>
</dbReference>